<feature type="transmembrane region" description="Helical" evidence="1">
    <location>
        <begin position="246"/>
        <end position="272"/>
    </location>
</feature>
<keyword evidence="1" id="KW-1133">Transmembrane helix</keyword>
<evidence type="ECO:0000256" key="1">
    <source>
        <dbReference type="SAM" id="Phobius"/>
    </source>
</evidence>
<dbReference type="InterPro" id="IPR003675">
    <property type="entry name" value="Rce1/LyrA-like_dom"/>
</dbReference>
<dbReference type="Proteomes" id="UP000545037">
    <property type="component" value="Unassembled WGS sequence"/>
</dbReference>
<feature type="transmembrane region" description="Helical" evidence="1">
    <location>
        <begin position="137"/>
        <end position="159"/>
    </location>
</feature>
<protein>
    <submittedName>
        <fullName evidence="3">Membrane protease YdiL (CAAX protease family)</fullName>
    </submittedName>
</protein>
<keyword evidence="3" id="KW-0378">Hydrolase</keyword>
<dbReference type="RefSeq" id="WP_183214378.1">
    <property type="nucleotide sequence ID" value="NZ_JACHOR010000005.1"/>
</dbReference>
<feature type="transmembrane region" description="Helical" evidence="1">
    <location>
        <begin position="101"/>
        <end position="125"/>
    </location>
</feature>
<sequence length="290" mass="31194">MKTTSAYGALTWLCVAGITALLGWLALTLTAYPATPYLALAMIGVSWAFLKLGSSDRTYHWTTVSEPRQVPRVVALIVLVSVIQIAVSVLVRTFAEMTVVWASVIYIVVWTAVPVAMIGFGVVRLPRRQSSPAKRDFIIVASAATLFAALDCWVGMVTYNGERAVPSFFELALGGSYTLLGATMEEVIYRVLLITALFKVTGSRTQSLVISSVAFGLAHLPAFLYAPILAQDWTQVAIYLKDDLAALSFIIGFGFIAGSVWLRTGSVALIILMHTLSNLADVLVGGLNGI</sequence>
<feature type="transmembrane region" description="Helical" evidence="1">
    <location>
        <begin position="34"/>
        <end position="52"/>
    </location>
</feature>
<dbReference type="GO" id="GO:0004175">
    <property type="term" value="F:endopeptidase activity"/>
    <property type="evidence" value="ECO:0007669"/>
    <property type="project" value="UniProtKB-ARBA"/>
</dbReference>
<dbReference type="Pfam" id="PF02517">
    <property type="entry name" value="Rce1-like"/>
    <property type="match status" value="1"/>
</dbReference>
<keyword evidence="1" id="KW-0812">Transmembrane</keyword>
<accession>A0A7W9FHF7</accession>
<keyword evidence="3" id="KW-0645">Protease</keyword>
<comment type="caution">
    <text evidence="3">The sequence shown here is derived from an EMBL/GenBank/DDBJ whole genome shotgun (WGS) entry which is preliminary data.</text>
</comment>
<keyword evidence="4" id="KW-1185">Reference proteome</keyword>
<feature type="transmembrane region" description="Helical" evidence="1">
    <location>
        <begin position="179"/>
        <end position="200"/>
    </location>
</feature>
<evidence type="ECO:0000313" key="3">
    <source>
        <dbReference type="EMBL" id="MBB5747404.1"/>
    </source>
</evidence>
<evidence type="ECO:0000313" key="4">
    <source>
        <dbReference type="Proteomes" id="UP000545037"/>
    </source>
</evidence>
<feature type="transmembrane region" description="Helical" evidence="1">
    <location>
        <begin position="7"/>
        <end position="28"/>
    </location>
</feature>
<dbReference type="EMBL" id="JACHOR010000005">
    <property type="protein sequence ID" value="MBB5747404.1"/>
    <property type="molecule type" value="Genomic_DNA"/>
</dbReference>
<dbReference type="AlphaFoldDB" id="A0A7W9FHF7"/>
<feature type="transmembrane region" description="Helical" evidence="1">
    <location>
        <begin position="207"/>
        <end position="226"/>
    </location>
</feature>
<organism evidence="3 4">
    <name type="scientific">Brevundimonas variabilis</name>
    <dbReference type="NCBI Taxonomy" id="74312"/>
    <lineage>
        <taxon>Bacteria</taxon>
        <taxon>Pseudomonadati</taxon>
        <taxon>Pseudomonadota</taxon>
        <taxon>Alphaproteobacteria</taxon>
        <taxon>Caulobacterales</taxon>
        <taxon>Caulobacteraceae</taxon>
        <taxon>Brevundimonas</taxon>
    </lineage>
</organism>
<dbReference type="GO" id="GO:0080120">
    <property type="term" value="P:CAAX-box protein maturation"/>
    <property type="evidence" value="ECO:0007669"/>
    <property type="project" value="UniProtKB-ARBA"/>
</dbReference>
<feature type="domain" description="CAAX prenyl protease 2/Lysostaphin resistance protein A-like" evidence="2">
    <location>
        <begin position="173"/>
        <end position="279"/>
    </location>
</feature>
<evidence type="ECO:0000259" key="2">
    <source>
        <dbReference type="Pfam" id="PF02517"/>
    </source>
</evidence>
<keyword evidence="1" id="KW-0472">Membrane</keyword>
<gene>
    <name evidence="3" type="ORF">GGR13_003025</name>
</gene>
<proteinExistence type="predicted"/>
<dbReference type="GO" id="GO:0006508">
    <property type="term" value="P:proteolysis"/>
    <property type="evidence" value="ECO:0007669"/>
    <property type="project" value="UniProtKB-KW"/>
</dbReference>
<reference evidence="3 4" key="1">
    <citation type="submission" date="2020-08" db="EMBL/GenBank/DDBJ databases">
        <title>Genomic Encyclopedia of Type Strains, Phase IV (KMG-IV): sequencing the most valuable type-strain genomes for metagenomic binning, comparative biology and taxonomic classification.</title>
        <authorList>
            <person name="Goeker M."/>
        </authorList>
    </citation>
    <scope>NUCLEOTIDE SEQUENCE [LARGE SCALE GENOMIC DNA]</scope>
    <source>
        <strain evidence="3 4">DSM 4737</strain>
    </source>
</reference>
<name>A0A7W9FHF7_9CAUL</name>
<feature type="transmembrane region" description="Helical" evidence="1">
    <location>
        <begin position="73"/>
        <end position="95"/>
    </location>
</feature>